<dbReference type="Gene3D" id="3.30.70.100">
    <property type="match status" value="1"/>
</dbReference>
<dbReference type="EMBL" id="FWFZ01000019">
    <property type="protein sequence ID" value="SLN67047.1"/>
    <property type="molecule type" value="Genomic_DNA"/>
</dbReference>
<dbReference type="Proteomes" id="UP000193900">
    <property type="component" value="Unassembled WGS sequence"/>
</dbReference>
<proteinExistence type="predicted"/>
<protein>
    <recommendedName>
        <fullName evidence="1">DUF1330 domain-containing protein</fullName>
    </recommendedName>
</protein>
<accession>A0A1Y5TM08</accession>
<name>A0A1Y5TM08_9RHOB</name>
<dbReference type="SUPFAM" id="SSF54909">
    <property type="entry name" value="Dimeric alpha+beta barrel"/>
    <property type="match status" value="1"/>
</dbReference>
<dbReference type="OrthoDB" id="9806380at2"/>
<organism evidence="2 3">
    <name type="scientific">Roseisalinus antarcticus</name>
    <dbReference type="NCBI Taxonomy" id="254357"/>
    <lineage>
        <taxon>Bacteria</taxon>
        <taxon>Pseudomonadati</taxon>
        <taxon>Pseudomonadota</taxon>
        <taxon>Alphaproteobacteria</taxon>
        <taxon>Rhodobacterales</taxon>
        <taxon>Roseobacteraceae</taxon>
        <taxon>Roseisalinus</taxon>
    </lineage>
</organism>
<dbReference type="PANTHER" id="PTHR41521">
    <property type="match status" value="1"/>
</dbReference>
<reference evidence="2 3" key="1">
    <citation type="submission" date="2017-03" db="EMBL/GenBank/DDBJ databases">
        <authorList>
            <person name="Afonso C.L."/>
            <person name="Miller P.J."/>
            <person name="Scott M.A."/>
            <person name="Spackman E."/>
            <person name="Goraichik I."/>
            <person name="Dimitrov K.M."/>
            <person name="Suarez D.L."/>
            <person name="Swayne D.E."/>
        </authorList>
    </citation>
    <scope>NUCLEOTIDE SEQUENCE [LARGE SCALE GENOMIC DNA]</scope>
    <source>
        <strain evidence="2 3">CECT 7023</strain>
    </source>
</reference>
<sequence>MPKGYIIGHITVTDPEAYKEYVAKDTVFMAASGGRFIVRGGQSETPEGATQNRHVVIEFDSFEAARAAYYDPDYQAIADIRRRTAESTMILVEGT</sequence>
<dbReference type="RefSeq" id="WP_085880005.1">
    <property type="nucleotide sequence ID" value="NZ_FWFZ01000019.1"/>
</dbReference>
<evidence type="ECO:0000259" key="1">
    <source>
        <dbReference type="Pfam" id="PF07045"/>
    </source>
</evidence>
<dbReference type="Pfam" id="PF07045">
    <property type="entry name" value="DUF1330"/>
    <property type="match status" value="1"/>
</dbReference>
<dbReference type="AlphaFoldDB" id="A0A1Y5TM08"/>
<evidence type="ECO:0000313" key="2">
    <source>
        <dbReference type="EMBL" id="SLN67047.1"/>
    </source>
</evidence>
<dbReference type="InterPro" id="IPR011008">
    <property type="entry name" value="Dimeric_a/b-barrel"/>
</dbReference>
<evidence type="ECO:0000313" key="3">
    <source>
        <dbReference type="Proteomes" id="UP000193900"/>
    </source>
</evidence>
<gene>
    <name evidence="2" type="ORF">ROA7023_03206</name>
</gene>
<keyword evidence="3" id="KW-1185">Reference proteome</keyword>
<dbReference type="PANTHER" id="PTHR41521:SF4">
    <property type="entry name" value="BLR0684 PROTEIN"/>
    <property type="match status" value="1"/>
</dbReference>
<feature type="domain" description="DUF1330" evidence="1">
    <location>
        <begin position="3"/>
        <end position="94"/>
    </location>
</feature>
<dbReference type="InterPro" id="IPR010753">
    <property type="entry name" value="DUF1330"/>
</dbReference>